<sequence length="295" mass="32160">MIQGVIFMTKPIKIVTDSSVQLTPEEIKEHNITIIPLSVEVNGKNYIDGEDISREELVEQLRAGNIPKTSQPAMGRFIDTFNELGKDGSQVLAIMISDVLSGTFETALSAADMSDSDVTVINSKSTDRGLAFQVLAAAKDAAAGKSIAEIKEHCEDIYSRTTIDVLVDNLDCLVAGGRVSRFAGALTKLINLKLIVRLREHSLDVYTKGRSRKTFIKHCTEIAKQHENNPIEALSLSNVGTDPAFLEKIKDTILPENSDASYIARLTSPIIMTHTGLNAVGVITLAKNPEPEENR</sequence>
<dbReference type="GO" id="GO:0008289">
    <property type="term" value="F:lipid binding"/>
    <property type="evidence" value="ECO:0007669"/>
    <property type="project" value="UniProtKB-KW"/>
</dbReference>
<name>A0A0R1U869_9LACO</name>
<keyword evidence="1" id="KW-0446">Lipid-binding</keyword>
<dbReference type="eggNOG" id="COG1307">
    <property type="taxonomic scope" value="Bacteria"/>
</dbReference>
<dbReference type="PANTHER" id="PTHR33434:SF8">
    <property type="entry name" value="DEGV DOMAIN-CONTAINING PROTEIN SPR1019"/>
    <property type="match status" value="1"/>
</dbReference>
<dbReference type="PANTHER" id="PTHR33434">
    <property type="entry name" value="DEGV DOMAIN-CONTAINING PROTEIN DR_1986-RELATED"/>
    <property type="match status" value="1"/>
</dbReference>
<evidence type="ECO:0000313" key="3">
    <source>
        <dbReference type="Proteomes" id="UP000051324"/>
    </source>
</evidence>
<dbReference type="Gene3D" id="3.30.1180.10">
    <property type="match status" value="1"/>
</dbReference>
<dbReference type="Gene3D" id="3.40.50.10170">
    <property type="match status" value="1"/>
</dbReference>
<proteinExistence type="predicted"/>
<dbReference type="InterPro" id="IPR043168">
    <property type="entry name" value="DegV_C"/>
</dbReference>
<dbReference type="InterPro" id="IPR003797">
    <property type="entry name" value="DegV"/>
</dbReference>
<dbReference type="PROSITE" id="PS51482">
    <property type="entry name" value="DEGV"/>
    <property type="match status" value="1"/>
</dbReference>
<dbReference type="EMBL" id="AZFT01000001">
    <property type="protein sequence ID" value="KRL87459.1"/>
    <property type="molecule type" value="Genomic_DNA"/>
</dbReference>
<gene>
    <name evidence="2" type="ORF">FC32_GL000021</name>
</gene>
<dbReference type="NCBIfam" id="TIGR00762">
    <property type="entry name" value="DegV"/>
    <property type="match status" value="1"/>
</dbReference>
<evidence type="ECO:0000256" key="1">
    <source>
        <dbReference type="ARBA" id="ARBA00023121"/>
    </source>
</evidence>
<dbReference type="Pfam" id="PF02645">
    <property type="entry name" value="DegV"/>
    <property type="match status" value="1"/>
</dbReference>
<dbReference type="SUPFAM" id="SSF82549">
    <property type="entry name" value="DAK1/DegV-like"/>
    <property type="match status" value="1"/>
</dbReference>
<accession>A0A0R1U869</accession>
<evidence type="ECO:0000313" key="2">
    <source>
        <dbReference type="EMBL" id="KRL87459.1"/>
    </source>
</evidence>
<dbReference type="AlphaFoldDB" id="A0A0R1U869"/>
<protein>
    <submittedName>
        <fullName evidence="2">DegV family protein</fullName>
    </submittedName>
</protein>
<organism evidence="2 3">
    <name type="scientific">Ligilactobacillus apodemi DSM 16634 = JCM 16172</name>
    <dbReference type="NCBI Taxonomy" id="1423724"/>
    <lineage>
        <taxon>Bacteria</taxon>
        <taxon>Bacillati</taxon>
        <taxon>Bacillota</taxon>
        <taxon>Bacilli</taxon>
        <taxon>Lactobacillales</taxon>
        <taxon>Lactobacillaceae</taxon>
        <taxon>Ligilactobacillus</taxon>
    </lineage>
</organism>
<dbReference type="Proteomes" id="UP000051324">
    <property type="component" value="Unassembled WGS sequence"/>
</dbReference>
<dbReference type="STRING" id="1423724.FC32_GL000021"/>
<comment type="caution">
    <text evidence="2">The sequence shown here is derived from an EMBL/GenBank/DDBJ whole genome shotgun (WGS) entry which is preliminary data.</text>
</comment>
<dbReference type="PATRIC" id="fig|1423724.4.peg.22"/>
<keyword evidence="3" id="KW-1185">Reference proteome</keyword>
<reference evidence="2 3" key="1">
    <citation type="journal article" date="2015" name="Genome Announc.">
        <title>Expanding the biotechnology potential of lactobacilli through comparative genomics of 213 strains and associated genera.</title>
        <authorList>
            <person name="Sun Z."/>
            <person name="Harris H.M."/>
            <person name="McCann A."/>
            <person name="Guo C."/>
            <person name="Argimon S."/>
            <person name="Zhang W."/>
            <person name="Yang X."/>
            <person name="Jeffery I.B."/>
            <person name="Cooney J.C."/>
            <person name="Kagawa T.F."/>
            <person name="Liu W."/>
            <person name="Song Y."/>
            <person name="Salvetti E."/>
            <person name="Wrobel A."/>
            <person name="Rasinkangas P."/>
            <person name="Parkhill J."/>
            <person name="Rea M.C."/>
            <person name="O'Sullivan O."/>
            <person name="Ritari J."/>
            <person name="Douillard F.P."/>
            <person name="Paul Ross R."/>
            <person name="Yang R."/>
            <person name="Briner A.E."/>
            <person name="Felis G.E."/>
            <person name="de Vos W.M."/>
            <person name="Barrangou R."/>
            <person name="Klaenhammer T.R."/>
            <person name="Caufield P.W."/>
            <person name="Cui Y."/>
            <person name="Zhang H."/>
            <person name="O'Toole P.W."/>
        </authorList>
    </citation>
    <scope>NUCLEOTIDE SEQUENCE [LARGE SCALE GENOMIC DNA]</scope>
    <source>
        <strain evidence="2 3">DSM 16634</strain>
    </source>
</reference>
<dbReference type="InterPro" id="IPR050270">
    <property type="entry name" value="DegV_domain_contain"/>
</dbReference>